<protein>
    <recommendedName>
        <fullName evidence="4">Protein-serine/threonine phosphatase</fullName>
    </recommendedName>
</protein>
<dbReference type="InterPro" id="IPR020422">
    <property type="entry name" value="TYR_PHOSPHATASE_DUAL_dom"/>
</dbReference>
<dbReference type="InterPro" id="IPR000340">
    <property type="entry name" value="Dual-sp_phosphatase_cat-dom"/>
</dbReference>
<dbReference type="PANTHER" id="PTHR46381:SF2">
    <property type="entry name" value="MAP KINASE PHOSPHATASE"/>
    <property type="match status" value="1"/>
</dbReference>
<feature type="domain" description="Tyrosine-protein phosphatase" evidence="1">
    <location>
        <begin position="9"/>
        <end position="160"/>
    </location>
</feature>
<evidence type="ECO:0008006" key="4">
    <source>
        <dbReference type="Google" id="ProtNLM"/>
    </source>
</evidence>
<evidence type="ECO:0000259" key="1">
    <source>
        <dbReference type="PROSITE" id="PS50054"/>
    </source>
</evidence>
<dbReference type="PROSITE" id="PS50054">
    <property type="entry name" value="TYR_PHOSPHATASE_DUAL"/>
    <property type="match status" value="1"/>
</dbReference>
<evidence type="ECO:0000313" key="3">
    <source>
        <dbReference type="EMBL" id="CAD9685179.1"/>
    </source>
</evidence>
<dbReference type="SMART" id="SM00195">
    <property type="entry name" value="DSPc"/>
    <property type="match status" value="1"/>
</dbReference>
<dbReference type="CDD" id="cd14498">
    <property type="entry name" value="DSP"/>
    <property type="match status" value="1"/>
</dbReference>
<dbReference type="PANTHER" id="PTHR46381">
    <property type="entry name" value="MKPA PROTEIN"/>
    <property type="match status" value="1"/>
</dbReference>
<organism evidence="3">
    <name type="scientific">Mucochytrium quahogii</name>
    <dbReference type="NCBI Taxonomy" id="96639"/>
    <lineage>
        <taxon>Eukaryota</taxon>
        <taxon>Sar</taxon>
        <taxon>Stramenopiles</taxon>
        <taxon>Bigyra</taxon>
        <taxon>Labyrinthulomycetes</taxon>
        <taxon>Thraustochytrida</taxon>
        <taxon>Thraustochytriidae</taxon>
        <taxon>Mucochytrium</taxon>
    </lineage>
</organism>
<dbReference type="SUPFAM" id="SSF52799">
    <property type="entry name" value="(Phosphotyrosine protein) phosphatases II"/>
    <property type="match status" value="1"/>
</dbReference>
<dbReference type="Gene3D" id="3.90.190.10">
    <property type="entry name" value="Protein tyrosine phosphatase superfamily"/>
    <property type="match status" value="1"/>
</dbReference>
<dbReference type="Pfam" id="PF00782">
    <property type="entry name" value="DSPc"/>
    <property type="match status" value="1"/>
</dbReference>
<proteinExistence type="predicted"/>
<evidence type="ECO:0000259" key="2">
    <source>
        <dbReference type="PROSITE" id="PS50056"/>
    </source>
</evidence>
<accession>A0A7S2RZQ4</accession>
<feature type="domain" description="Tyrosine specific protein phosphatases" evidence="2">
    <location>
        <begin position="80"/>
        <end position="138"/>
    </location>
</feature>
<dbReference type="AlphaFoldDB" id="A0A7S2RZQ4"/>
<dbReference type="PROSITE" id="PS50056">
    <property type="entry name" value="TYR_PHOSPHATASE_2"/>
    <property type="match status" value="1"/>
</dbReference>
<name>A0A7S2RZQ4_9STRA</name>
<dbReference type="InterPro" id="IPR029021">
    <property type="entry name" value="Prot-tyrosine_phosphatase-like"/>
</dbReference>
<sequence>MVRLGYDGEMSIITEGIYISRYRAVRDQEFLRQNGITHVINCASSSCNSLFKDSFTYLDLPLKDEPKSDEEIFKPLTPLESFIPSASLFIQECLDNGGRVVVHCRKGVSRSVAIVAGYLMFGRGASLTQALTLVRERRKAADPNVWFVEDLEAYQLKLQTDRLNRARARSGSHNFLTVGQVSSETQDESEDKRVGCCTKRLASVSVVSIESDDVGEIVFKPAVSLDEVGASGAKSVGA</sequence>
<dbReference type="InterPro" id="IPR000387">
    <property type="entry name" value="Tyr_Pase_dom"/>
</dbReference>
<dbReference type="EMBL" id="HBHK01013850">
    <property type="protein sequence ID" value="CAD9685179.1"/>
    <property type="molecule type" value="Transcribed_RNA"/>
</dbReference>
<gene>
    <name evidence="3" type="ORF">QSP1433_LOCUS8705</name>
</gene>
<reference evidence="3" key="1">
    <citation type="submission" date="2021-01" db="EMBL/GenBank/DDBJ databases">
        <authorList>
            <person name="Corre E."/>
            <person name="Pelletier E."/>
            <person name="Niang G."/>
            <person name="Scheremetjew M."/>
            <person name="Finn R."/>
            <person name="Kale V."/>
            <person name="Holt S."/>
            <person name="Cochrane G."/>
            <person name="Meng A."/>
            <person name="Brown T."/>
            <person name="Cohen L."/>
        </authorList>
    </citation>
    <scope>NUCLEOTIDE SEQUENCE</scope>
    <source>
        <strain evidence="3">NY070348D</strain>
    </source>
</reference>